<dbReference type="InterPro" id="IPR050300">
    <property type="entry name" value="GDXG_lipolytic_enzyme"/>
</dbReference>
<dbReference type="InterPro" id="IPR001375">
    <property type="entry name" value="Peptidase_S9_cat"/>
</dbReference>
<gene>
    <name evidence="4" type="ORF">IL334_006200</name>
</gene>
<evidence type="ECO:0000313" key="5">
    <source>
        <dbReference type="Proteomes" id="UP001329825"/>
    </source>
</evidence>
<dbReference type="EMBL" id="CP141888">
    <property type="protein sequence ID" value="WRT69216.1"/>
    <property type="molecule type" value="Genomic_DNA"/>
</dbReference>
<dbReference type="RefSeq" id="XP_062793955.1">
    <property type="nucleotide sequence ID" value="XM_062937904.1"/>
</dbReference>
<organism evidence="4 5">
    <name type="scientific">Kwoniella shivajii</name>
    <dbReference type="NCBI Taxonomy" id="564305"/>
    <lineage>
        <taxon>Eukaryota</taxon>
        <taxon>Fungi</taxon>
        <taxon>Dikarya</taxon>
        <taxon>Basidiomycota</taxon>
        <taxon>Agaricomycotina</taxon>
        <taxon>Tremellomycetes</taxon>
        <taxon>Tremellales</taxon>
        <taxon>Cryptococcaceae</taxon>
        <taxon>Kwoniella</taxon>
    </lineage>
</organism>
<dbReference type="PANTHER" id="PTHR48081">
    <property type="entry name" value="AB HYDROLASE SUPERFAMILY PROTEIN C4A8.06C"/>
    <property type="match status" value="1"/>
</dbReference>
<dbReference type="Pfam" id="PF00326">
    <property type="entry name" value="Peptidase_S9"/>
    <property type="match status" value="1"/>
</dbReference>
<sequence length="378" mass="42582">MSTDSAPPPITIPVIPCPKPFTDHIAGNAGDIDLPLRIWPAIIEHGEAEEAKGKRPWLLWIHGGAFMYGKHYVPNAWVIPAFRSLSYHVVSVSYRFVPQVTHDDIASDIETAFKWCQLNLSSILGEGRVDLDRYITAGDSAGGHLALWCGNHLYPPPKLVIDIYGLTALDDPFFELRVPNLPLPILGSTEEELNDALNDRDKKNAVVTSAFTLELGPFTSVEDLKIAWGSNYVPTKKDIVRADLNVYTFRNGLKMPNIFRRENFATQEEYVKELKRWSAMYHIRDDQPYPPTFILHGTADTIVPCDQSKQLAIKLRDMGVDVEEKYIQDVDHLFEVYLAGPEDPMWEKAILPITQFVQKHFEGKGEGEKAKVTIKSGL</sequence>
<evidence type="ECO:0000259" key="2">
    <source>
        <dbReference type="Pfam" id="PF00326"/>
    </source>
</evidence>
<keyword evidence="5" id="KW-1185">Reference proteome</keyword>
<dbReference type="SUPFAM" id="SSF53474">
    <property type="entry name" value="alpha/beta-Hydrolases"/>
    <property type="match status" value="1"/>
</dbReference>
<name>A0ABZ1D8D2_9TREE</name>
<accession>A0ABZ1D8D2</accession>
<dbReference type="InterPro" id="IPR029058">
    <property type="entry name" value="AB_hydrolase_fold"/>
</dbReference>
<protein>
    <recommendedName>
        <fullName evidence="6">Alpha/beta hydrolase fold-3 domain-containing protein</fullName>
    </recommendedName>
</protein>
<reference evidence="4 5" key="1">
    <citation type="submission" date="2024-01" db="EMBL/GenBank/DDBJ databases">
        <title>Comparative genomics of Cryptococcus and Kwoniella reveals pathogenesis evolution and contrasting modes of karyotype evolution via chromosome fusion or intercentromeric recombination.</title>
        <authorList>
            <person name="Coelho M.A."/>
            <person name="David-Palma M."/>
            <person name="Shea T."/>
            <person name="Bowers K."/>
            <person name="McGinley-Smith S."/>
            <person name="Mohammad A.W."/>
            <person name="Gnirke A."/>
            <person name="Yurkov A.M."/>
            <person name="Nowrousian M."/>
            <person name="Sun S."/>
            <person name="Cuomo C.A."/>
            <person name="Heitman J."/>
        </authorList>
    </citation>
    <scope>NUCLEOTIDE SEQUENCE [LARGE SCALE GENOMIC DNA]</scope>
    <source>
        <strain evidence="4">CBS 11374</strain>
    </source>
</reference>
<evidence type="ECO:0000313" key="4">
    <source>
        <dbReference type="EMBL" id="WRT69216.1"/>
    </source>
</evidence>
<evidence type="ECO:0000256" key="1">
    <source>
        <dbReference type="ARBA" id="ARBA00022801"/>
    </source>
</evidence>
<dbReference type="GeneID" id="87958330"/>
<keyword evidence="1" id="KW-0378">Hydrolase</keyword>
<feature type="domain" description="Peptidase S9 prolyl oligopeptidase catalytic" evidence="2">
    <location>
        <begin position="269"/>
        <end position="337"/>
    </location>
</feature>
<dbReference type="Gene3D" id="3.40.50.1820">
    <property type="entry name" value="alpha/beta hydrolase"/>
    <property type="match status" value="1"/>
</dbReference>
<evidence type="ECO:0000259" key="3">
    <source>
        <dbReference type="Pfam" id="PF20434"/>
    </source>
</evidence>
<proteinExistence type="predicted"/>
<dbReference type="InterPro" id="IPR049492">
    <property type="entry name" value="BD-FAE-like_dom"/>
</dbReference>
<dbReference type="Pfam" id="PF20434">
    <property type="entry name" value="BD-FAE"/>
    <property type="match status" value="1"/>
</dbReference>
<dbReference type="PANTHER" id="PTHR48081:SF3">
    <property type="entry name" value="ALPHA_BETA HYDROLASE FOLD-3 DOMAIN-CONTAINING PROTEIN"/>
    <property type="match status" value="1"/>
</dbReference>
<evidence type="ECO:0008006" key="6">
    <source>
        <dbReference type="Google" id="ProtNLM"/>
    </source>
</evidence>
<feature type="domain" description="BD-FAE-like" evidence="3">
    <location>
        <begin position="49"/>
        <end position="150"/>
    </location>
</feature>
<dbReference type="Proteomes" id="UP001329825">
    <property type="component" value="Chromosome 8"/>
</dbReference>